<proteinExistence type="predicted"/>
<gene>
    <name evidence="2" type="ordered locus">Tnap_1447</name>
</gene>
<dbReference type="Pfam" id="PF04246">
    <property type="entry name" value="RseC_MucC"/>
    <property type="match status" value="1"/>
</dbReference>
<evidence type="ECO:0000313" key="3">
    <source>
        <dbReference type="Proteomes" id="UP000000940"/>
    </source>
</evidence>
<dbReference type="EMBL" id="CP001839">
    <property type="protein sequence ID" value="ADA67529.1"/>
    <property type="molecule type" value="Genomic_DNA"/>
</dbReference>
<protein>
    <submittedName>
        <fullName evidence="2">Positive regulator of sigma E, RseC/MucC</fullName>
    </submittedName>
</protein>
<dbReference type="HOGENOM" id="CLU_124911_1_0_0"/>
<evidence type="ECO:0000313" key="2">
    <source>
        <dbReference type="EMBL" id="ADA67529.1"/>
    </source>
</evidence>
<feature type="transmembrane region" description="Helical" evidence="1">
    <location>
        <begin position="68"/>
        <end position="86"/>
    </location>
</feature>
<dbReference type="RefSeq" id="WP_004081552.1">
    <property type="nucleotide sequence ID" value="NC_013642.1"/>
</dbReference>
<feature type="transmembrane region" description="Helical" evidence="1">
    <location>
        <begin position="92"/>
        <end position="111"/>
    </location>
</feature>
<evidence type="ECO:0000256" key="1">
    <source>
        <dbReference type="SAM" id="Phobius"/>
    </source>
</evidence>
<keyword evidence="1" id="KW-0472">Membrane</keyword>
<accession>D2C475</accession>
<dbReference type="KEGG" id="tnp:Tnap_1447"/>
<name>D2C475_THEP2</name>
<keyword evidence="1" id="KW-1133">Transmembrane helix</keyword>
<reference evidence="2 3" key="1">
    <citation type="submission" date="2009-12" db="EMBL/GenBank/DDBJ databases">
        <title>Complete sequence of Thermotoga petrophila RKU-1.</title>
        <authorList>
            <consortium name="US DOE Joint Genome Institute"/>
            <person name="Lucas S."/>
            <person name="Copeland A."/>
            <person name="Lapidus A."/>
            <person name="Glavina del Rio T."/>
            <person name="Dalin E."/>
            <person name="Tice H."/>
            <person name="Bruce D."/>
            <person name="Goodwin L."/>
            <person name="Pitluck S."/>
            <person name="Munk A.C."/>
            <person name="Brettin T."/>
            <person name="Detter J.C."/>
            <person name="Han C."/>
            <person name="Tapia R."/>
            <person name="Larimer F."/>
            <person name="Land M."/>
            <person name="Hauser L."/>
            <person name="Kyrpides N."/>
            <person name="Mikhailova N."/>
            <person name="Nelson K.E."/>
            <person name="Gogarten J.P."/>
            <person name="Noll K.M."/>
        </authorList>
    </citation>
    <scope>NUCLEOTIDE SEQUENCE [LARGE SCALE GENOMIC DNA]</scope>
    <source>
        <strain evidence="3">ATCC BAA-489 / DSM 13996 / JCM 10882 / RKU-10</strain>
    </source>
</reference>
<dbReference type="Proteomes" id="UP000000940">
    <property type="component" value="Chromosome"/>
</dbReference>
<sequence>MYVREVKDGKVVVAKARTSACGSCPAKNICLSDNEIKLEIDWCGEDLKPGDEVVVDIPEYDPLKVSTLVYFLPLVIFAVTVITGYLFRLKDWVTFVLALGSVFAYYSLFRFRRKDRKPPRILRKVS</sequence>
<dbReference type="PANTHER" id="PTHR35867">
    <property type="entry name" value="PROTEIN RSEC"/>
    <property type="match status" value="1"/>
</dbReference>
<keyword evidence="1" id="KW-0812">Transmembrane</keyword>
<dbReference type="AlphaFoldDB" id="D2C475"/>
<keyword evidence="3" id="KW-1185">Reference proteome</keyword>
<dbReference type="PANTHER" id="PTHR35867:SF1">
    <property type="entry name" value="PROTEIN RSEC"/>
    <property type="match status" value="1"/>
</dbReference>
<organism evidence="2 3">
    <name type="scientific">Thermotoga petrophila (strain ATCC BAA-489 / DSM 13996 / JCM 10882 / RKU-10)</name>
    <name type="common">Thermotoga naphthophila</name>
    <dbReference type="NCBI Taxonomy" id="590168"/>
    <lineage>
        <taxon>Bacteria</taxon>
        <taxon>Thermotogati</taxon>
        <taxon>Thermotogota</taxon>
        <taxon>Thermotogae</taxon>
        <taxon>Thermotogales</taxon>
        <taxon>Thermotogaceae</taxon>
        <taxon>Thermotoga</taxon>
    </lineage>
</organism>
<dbReference type="InterPro" id="IPR007359">
    <property type="entry name" value="SigmaE_reg_RseC_MucC"/>
</dbReference>